<dbReference type="FunFam" id="2.102.10.10:FF:000009">
    <property type="entry name" value="Rieske Fe-S domain containing"/>
    <property type="match status" value="1"/>
</dbReference>
<reference evidence="20" key="1">
    <citation type="submission" date="2025-08" db="UniProtKB">
        <authorList>
            <consortium name="Ensembl"/>
        </authorList>
    </citation>
    <scope>IDENTIFICATION</scope>
</reference>
<dbReference type="InterPro" id="IPR023313">
    <property type="entry name" value="UBQ-conjugating_AS"/>
</dbReference>
<dbReference type="Gene3D" id="3.10.110.10">
    <property type="entry name" value="Ubiquitin Conjugating Enzyme"/>
    <property type="match status" value="1"/>
</dbReference>
<name>A0A8C8E3C1_9TELE</name>
<dbReference type="PROSITE" id="PS00183">
    <property type="entry name" value="UBC_1"/>
    <property type="match status" value="1"/>
</dbReference>
<dbReference type="CDD" id="cd03467">
    <property type="entry name" value="Rieske"/>
    <property type="match status" value="1"/>
</dbReference>
<evidence type="ECO:0000256" key="14">
    <source>
        <dbReference type="ARBA" id="ARBA00023014"/>
    </source>
</evidence>
<evidence type="ECO:0000256" key="6">
    <source>
        <dbReference type="ARBA" id="ARBA00022714"/>
    </source>
</evidence>
<keyword evidence="6" id="KW-0001">2Fe-2S</keyword>
<protein>
    <recommendedName>
        <fullName evidence="15">Rieske domain-containing protein</fullName>
        <ecNumber evidence="3">2.3.2.23</ecNumber>
    </recommendedName>
</protein>
<evidence type="ECO:0000256" key="7">
    <source>
        <dbReference type="ARBA" id="ARBA00022723"/>
    </source>
</evidence>
<evidence type="ECO:0000256" key="9">
    <source>
        <dbReference type="ARBA" id="ARBA00022741"/>
    </source>
</evidence>
<dbReference type="SUPFAM" id="SSF50022">
    <property type="entry name" value="ISP domain"/>
    <property type="match status" value="1"/>
</dbReference>
<comment type="pathway">
    <text evidence="2">Protein modification; protein ubiquitination.</text>
</comment>
<dbReference type="SMART" id="SM00212">
    <property type="entry name" value="UBCc"/>
    <property type="match status" value="1"/>
</dbReference>
<evidence type="ECO:0000256" key="2">
    <source>
        <dbReference type="ARBA" id="ARBA00004906"/>
    </source>
</evidence>
<dbReference type="InterPro" id="IPR054716">
    <property type="entry name" value="Sol_Rieske_ferrdox_dom"/>
</dbReference>
<dbReference type="Pfam" id="PF00179">
    <property type="entry name" value="UQ_con"/>
    <property type="match status" value="1"/>
</dbReference>
<evidence type="ECO:0000256" key="1">
    <source>
        <dbReference type="ARBA" id="ARBA00000485"/>
    </source>
</evidence>
<evidence type="ECO:0000313" key="21">
    <source>
        <dbReference type="Proteomes" id="UP000694383"/>
    </source>
</evidence>
<keyword evidence="5" id="KW-0808">Transferase</keyword>
<dbReference type="GO" id="GO:0061631">
    <property type="term" value="F:ubiquitin conjugating enzyme activity"/>
    <property type="evidence" value="ECO:0007669"/>
    <property type="project" value="UniProtKB-EC"/>
</dbReference>
<keyword evidence="21" id="KW-1185">Reference proteome</keyword>
<dbReference type="Gene3D" id="2.102.10.10">
    <property type="entry name" value="Rieske [2Fe-2S] iron-sulphur domain"/>
    <property type="match status" value="1"/>
</dbReference>
<evidence type="ECO:0000259" key="18">
    <source>
        <dbReference type="PROSITE" id="PS50127"/>
    </source>
</evidence>
<dbReference type="InterPro" id="IPR000608">
    <property type="entry name" value="UBC"/>
</dbReference>
<keyword evidence="12" id="KW-0007">Acetylation</keyword>
<accession>A0A8C8E3C1</accession>
<dbReference type="AlphaFoldDB" id="A0A8C8E3C1"/>
<dbReference type="GO" id="GO:0046872">
    <property type="term" value="F:metal ion binding"/>
    <property type="evidence" value="ECO:0007669"/>
    <property type="project" value="UniProtKB-KW"/>
</dbReference>
<dbReference type="GO" id="GO:0051537">
    <property type="term" value="F:2 iron, 2 sulfur cluster binding"/>
    <property type="evidence" value="ECO:0007669"/>
    <property type="project" value="UniProtKB-KW"/>
</dbReference>
<keyword evidence="8" id="KW-0677">Repeat</keyword>
<dbReference type="InterPro" id="IPR016135">
    <property type="entry name" value="UBQ-conjugating_enzyme/RWD"/>
</dbReference>
<dbReference type="EC" id="2.3.2.23" evidence="3"/>
<reference evidence="20" key="2">
    <citation type="submission" date="2025-09" db="UniProtKB">
        <authorList>
            <consortium name="Ensembl"/>
        </authorList>
    </citation>
    <scope>IDENTIFICATION</scope>
</reference>
<evidence type="ECO:0000256" key="5">
    <source>
        <dbReference type="ARBA" id="ARBA00022679"/>
    </source>
</evidence>
<keyword evidence="4" id="KW-0597">Phosphoprotein</keyword>
<dbReference type="PROSITE" id="PS51296">
    <property type="entry name" value="RIESKE"/>
    <property type="match status" value="1"/>
</dbReference>
<comment type="similarity">
    <text evidence="17">Belongs to the ubiquitin-conjugating enzyme family.</text>
</comment>
<evidence type="ECO:0000256" key="8">
    <source>
        <dbReference type="ARBA" id="ARBA00022737"/>
    </source>
</evidence>
<keyword evidence="13" id="KW-0408">Iron</keyword>
<dbReference type="FunFam" id="3.10.110.10:FF:000009">
    <property type="entry name" value="Ubiquitin-conjugating enzyme E2 R2"/>
    <property type="match status" value="1"/>
</dbReference>
<evidence type="ECO:0000256" key="13">
    <source>
        <dbReference type="ARBA" id="ARBA00023004"/>
    </source>
</evidence>
<keyword evidence="11 17" id="KW-0067">ATP-binding</keyword>
<dbReference type="GeneTree" id="ENSGT00940000166324"/>
<dbReference type="SUPFAM" id="SSF54495">
    <property type="entry name" value="UBC-like"/>
    <property type="match status" value="1"/>
</dbReference>
<evidence type="ECO:0000313" key="20">
    <source>
        <dbReference type="Ensembl" id="ENSOSIP00000048956.1"/>
    </source>
</evidence>
<dbReference type="CDD" id="cd23803">
    <property type="entry name" value="UBCc_UBE2R"/>
    <property type="match status" value="1"/>
</dbReference>
<evidence type="ECO:0000256" key="4">
    <source>
        <dbReference type="ARBA" id="ARBA00022553"/>
    </source>
</evidence>
<dbReference type="PROSITE" id="PS50127">
    <property type="entry name" value="UBC_2"/>
    <property type="match status" value="1"/>
</dbReference>
<feature type="domain" description="Rieske" evidence="19">
    <location>
        <begin position="246"/>
        <end position="360"/>
    </location>
</feature>
<keyword evidence="7" id="KW-0479">Metal-binding</keyword>
<dbReference type="InterPro" id="IPR050113">
    <property type="entry name" value="Ub_conjugating_enzyme"/>
</dbReference>
<proteinExistence type="inferred from homology"/>
<evidence type="ECO:0000256" key="16">
    <source>
        <dbReference type="PROSITE-ProRule" id="PRU10133"/>
    </source>
</evidence>
<comment type="catalytic activity">
    <reaction evidence="1">
        <text>S-ubiquitinyl-[E1 ubiquitin-activating enzyme]-L-cysteine + [E2 ubiquitin-conjugating enzyme]-L-cysteine = [E1 ubiquitin-activating enzyme]-L-cysteine + S-ubiquitinyl-[E2 ubiquitin-conjugating enzyme]-L-cysteine.</text>
        <dbReference type="EC" id="2.3.2.23"/>
    </reaction>
</comment>
<organism evidence="20 21">
    <name type="scientific">Oryzias sinensis</name>
    <name type="common">Chinese medaka</name>
    <dbReference type="NCBI Taxonomy" id="183150"/>
    <lineage>
        <taxon>Eukaryota</taxon>
        <taxon>Metazoa</taxon>
        <taxon>Chordata</taxon>
        <taxon>Craniata</taxon>
        <taxon>Vertebrata</taxon>
        <taxon>Euteleostomi</taxon>
        <taxon>Actinopterygii</taxon>
        <taxon>Neopterygii</taxon>
        <taxon>Teleostei</taxon>
        <taxon>Neoteleostei</taxon>
        <taxon>Acanthomorphata</taxon>
        <taxon>Ovalentaria</taxon>
        <taxon>Atherinomorphae</taxon>
        <taxon>Beloniformes</taxon>
        <taxon>Adrianichthyidae</taxon>
        <taxon>Oryziinae</taxon>
        <taxon>Oryzias</taxon>
    </lineage>
</organism>
<evidence type="ECO:0000256" key="3">
    <source>
        <dbReference type="ARBA" id="ARBA00012486"/>
    </source>
</evidence>
<evidence type="ECO:0000259" key="19">
    <source>
        <dbReference type="PROSITE" id="PS51296"/>
    </source>
</evidence>
<dbReference type="Proteomes" id="UP000694383">
    <property type="component" value="Unplaced"/>
</dbReference>
<keyword evidence="14" id="KW-0411">Iron-sulfur</keyword>
<dbReference type="InterPro" id="IPR036922">
    <property type="entry name" value="Rieske_2Fe-2S_sf"/>
</dbReference>
<evidence type="ECO:0000256" key="15">
    <source>
        <dbReference type="ARBA" id="ARBA00071952"/>
    </source>
</evidence>
<keyword evidence="9 17" id="KW-0547">Nucleotide-binding</keyword>
<evidence type="ECO:0000256" key="10">
    <source>
        <dbReference type="ARBA" id="ARBA00022786"/>
    </source>
</evidence>
<dbReference type="Pfam" id="PF22543">
    <property type="entry name" value="Rieske_4"/>
    <property type="match status" value="1"/>
</dbReference>
<dbReference type="InterPro" id="IPR017941">
    <property type="entry name" value="Rieske_2Fe-2S"/>
</dbReference>
<evidence type="ECO:0000256" key="12">
    <source>
        <dbReference type="ARBA" id="ARBA00022990"/>
    </source>
</evidence>
<dbReference type="GO" id="GO:0005524">
    <property type="term" value="F:ATP binding"/>
    <property type="evidence" value="ECO:0007669"/>
    <property type="project" value="UniProtKB-UniRule"/>
</dbReference>
<dbReference type="PANTHER" id="PTHR24067">
    <property type="entry name" value="UBIQUITIN-CONJUGATING ENZYME E2"/>
    <property type="match status" value="1"/>
</dbReference>
<evidence type="ECO:0000256" key="17">
    <source>
        <dbReference type="RuleBase" id="RU362109"/>
    </source>
</evidence>
<dbReference type="Ensembl" id="ENSOSIT00000051450.1">
    <property type="protein sequence ID" value="ENSOSIP00000048956.1"/>
    <property type="gene ID" value="ENSOSIG00000023015.1"/>
</dbReference>
<feature type="active site" description="Glycyl thioester intermediate" evidence="16">
    <location>
        <position position="93"/>
    </location>
</feature>
<sequence length="400" mass="45490">MAHQTTPSSQKALMMELKSLQEQPVEGFRITLVEEADLYNWEVAIFGPPNTLYEGGYFKAHIKFPVDYPYSPPTFRFLTKMWHPNIYENGDVCISILHPPVDDPQSGELPSERWNPTQNVRTILLSVISLLNEPNTFSPANVDASVMFRKWRDSKGKDKEYAEIIRKQVISTAAEAERDGVKVPTTLAEYCVQTRVPSQDSSSDLLYDDLYDDDMEEEDEDEDESDMESVDFYKVMEGKNQTAPGLHFVGKKDDLIQAKRSFRTLDGRDVLIIHHEGVFHAIDSYCHHAGGLLQNGDIEEINGKMCIICPKHKYKITLAEGECLYKGKDPRENPSVTRWFSKGVKQRIHVVTESDGNVFVKLSVSPGWIESDYYQGEKGKVERAKAEAAEKENPIKEDDD</sequence>
<keyword evidence="10 17" id="KW-0833">Ubl conjugation pathway</keyword>
<feature type="domain" description="UBC core" evidence="18">
    <location>
        <begin position="8"/>
        <end position="174"/>
    </location>
</feature>
<evidence type="ECO:0000256" key="11">
    <source>
        <dbReference type="ARBA" id="ARBA00022840"/>
    </source>
</evidence>